<proteinExistence type="predicted"/>
<dbReference type="Proteomes" id="UP000736384">
    <property type="component" value="Unassembled WGS sequence"/>
</dbReference>
<evidence type="ECO:0000313" key="3">
    <source>
        <dbReference type="Proteomes" id="UP000736384"/>
    </source>
</evidence>
<comment type="caution">
    <text evidence="2">The sequence shown here is derived from an EMBL/GenBank/DDBJ whole genome shotgun (WGS) entry which is preliminary data.</text>
</comment>
<organism evidence="2 3">
    <name type="scientific">Azotobacter chroococcum</name>
    <dbReference type="NCBI Taxonomy" id="353"/>
    <lineage>
        <taxon>Bacteria</taxon>
        <taxon>Pseudomonadati</taxon>
        <taxon>Pseudomonadota</taxon>
        <taxon>Gammaproteobacteria</taxon>
        <taxon>Pseudomonadales</taxon>
        <taxon>Pseudomonadaceae</taxon>
        <taxon>Azotobacter</taxon>
    </lineage>
</organism>
<dbReference type="CDD" id="cd14743">
    <property type="entry name" value="PAAR_CT_1"/>
    <property type="match status" value="1"/>
</dbReference>
<dbReference type="AlphaFoldDB" id="A0AA43Z5P2"/>
<accession>A0AA43Z5P2</accession>
<evidence type="ECO:0008006" key="4">
    <source>
        <dbReference type="Google" id="ProtNLM"/>
    </source>
</evidence>
<dbReference type="InterPro" id="IPR008727">
    <property type="entry name" value="PAAR_motif"/>
</dbReference>
<feature type="region of interest" description="Disordered" evidence="1">
    <location>
        <begin position="1"/>
        <end position="30"/>
    </location>
</feature>
<dbReference type="EMBL" id="JAAPAP010000004">
    <property type="protein sequence ID" value="NHN77115.1"/>
    <property type="molecule type" value="Genomic_DNA"/>
</dbReference>
<dbReference type="Gene3D" id="2.60.200.60">
    <property type="match status" value="1"/>
</dbReference>
<sequence length="177" mass="17586">MSGKPAARLGDSTDCPVPGHGSNPIAQGSPDVLFDGLPAARQGDASACGGALEGDLIANVLINGRPVAVLGSVGGHGNVLVAGSGTVVIGTSHTPASFAPPAPMSASGMDEAFNEHFIVRDSSTGAPVAGRAYRLQTDSGQVVTGITDESGKTRLISANQAEGVVLTLEPQTALFIA</sequence>
<dbReference type="Pfam" id="PF05488">
    <property type="entry name" value="PAAR_motif"/>
    <property type="match status" value="1"/>
</dbReference>
<gene>
    <name evidence="2" type="ORF">HA520_07385</name>
</gene>
<name>A0AA43Z5P2_9GAMM</name>
<dbReference type="RefSeq" id="WP_165892168.1">
    <property type="nucleotide sequence ID" value="NZ_JAAPAP010000004.1"/>
</dbReference>
<reference evidence="2" key="1">
    <citation type="submission" date="2020-03" db="EMBL/GenBank/DDBJ databases">
        <title>Genome assembly of Azotobacter chroococcum W5.</title>
        <authorList>
            <person name="Kannepalli A."/>
        </authorList>
    </citation>
    <scope>NUCLEOTIDE SEQUENCE</scope>
    <source>
        <strain evidence="2">W5</strain>
    </source>
</reference>
<evidence type="ECO:0000256" key="1">
    <source>
        <dbReference type="SAM" id="MobiDB-lite"/>
    </source>
</evidence>
<evidence type="ECO:0000313" key="2">
    <source>
        <dbReference type="EMBL" id="NHN77115.1"/>
    </source>
</evidence>
<protein>
    <recommendedName>
        <fullName evidence="4">Zn-binding protein involved in type VI secretion</fullName>
    </recommendedName>
</protein>